<reference evidence="1" key="1">
    <citation type="submission" date="2021-05" db="EMBL/GenBank/DDBJ databases">
        <authorList>
            <person name="Pan Q."/>
            <person name="Jouanno E."/>
            <person name="Zahm M."/>
            <person name="Klopp C."/>
            <person name="Cabau C."/>
            <person name="Louis A."/>
            <person name="Berthelot C."/>
            <person name="Parey E."/>
            <person name="Roest Crollius H."/>
            <person name="Montfort J."/>
            <person name="Robinson-Rechavi M."/>
            <person name="Bouchez O."/>
            <person name="Lampietro C."/>
            <person name="Lopez Roques C."/>
            <person name="Donnadieu C."/>
            <person name="Postlethwait J."/>
            <person name="Bobe J."/>
            <person name="Dillon D."/>
            <person name="Chandos A."/>
            <person name="von Hippel F."/>
            <person name="Guiguen Y."/>
        </authorList>
    </citation>
    <scope>NUCLEOTIDE SEQUENCE</scope>
    <source>
        <strain evidence="1">YG-Jan2019</strain>
    </source>
</reference>
<accession>A0ACC2G9C7</accession>
<dbReference type="Proteomes" id="UP001157502">
    <property type="component" value="Chromosome 16"/>
</dbReference>
<dbReference type="EMBL" id="CM055743">
    <property type="protein sequence ID" value="KAJ8000241.1"/>
    <property type="molecule type" value="Genomic_DNA"/>
</dbReference>
<name>A0ACC2G9C7_DALPE</name>
<evidence type="ECO:0000313" key="2">
    <source>
        <dbReference type="Proteomes" id="UP001157502"/>
    </source>
</evidence>
<keyword evidence="2" id="KW-1185">Reference proteome</keyword>
<protein>
    <submittedName>
        <fullName evidence="1">Uncharacterized protein</fullName>
    </submittedName>
</protein>
<organism evidence="1 2">
    <name type="scientific">Dallia pectoralis</name>
    <name type="common">Alaska blackfish</name>
    <dbReference type="NCBI Taxonomy" id="75939"/>
    <lineage>
        <taxon>Eukaryota</taxon>
        <taxon>Metazoa</taxon>
        <taxon>Chordata</taxon>
        <taxon>Craniata</taxon>
        <taxon>Vertebrata</taxon>
        <taxon>Euteleostomi</taxon>
        <taxon>Actinopterygii</taxon>
        <taxon>Neopterygii</taxon>
        <taxon>Teleostei</taxon>
        <taxon>Protacanthopterygii</taxon>
        <taxon>Esociformes</taxon>
        <taxon>Umbridae</taxon>
        <taxon>Dallia</taxon>
    </lineage>
</organism>
<evidence type="ECO:0000313" key="1">
    <source>
        <dbReference type="EMBL" id="KAJ8000241.1"/>
    </source>
</evidence>
<gene>
    <name evidence="1" type="ORF">DPEC_G00202790</name>
</gene>
<comment type="caution">
    <text evidence="1">The sequence shown here is derived from an EMBL/GenBank/DDBJ whole genome shotgun (WGS) entry which is preliminary data.</text>
</comment>
<proteinExistence type="predicted"/>
<sequence>MFLLCSSAVGVEDIQRRIIYHRHGITTVTSQRVTRAQLFAQHASRKVGTRENSGERSQPALDDDTRPSGIGRHLGMAAGPFPSLDDQTSAGAEGQDLCPPGGSRRVWCGYDGVHGGDGARGEMNKAPRRLDHSSSPSVERGSHPTVSHPDWHVLGRQGLVRL</sequence>